<gene>
    <name evidence="2" type="ORF">FB45DRAFT_942233</name>
</gene>
<dbReference type="EMBL" id="JARKIF010000034">
    <property type="protein sequence ID" value="KAJ7610991.1"/>
    <property type="molecule type" value="Genomic_DNA"/>
</dbReference>
<evidence type="ECO:0000256" key="1">
    <source>
        <dbReference type="SAM" id="MobiDB-lite"/>
    </source>
</evidence>
<proteinExistence type="predicted"/>
<evidence type="ECO:0000313" key="2">
    <source>
        <dbReference type="EMBL" id="KAJ7610991.1"/>
    </source>
</evidence>
<dbReference type="Proteomes" id="UP001221142">
    <property type="component" value="Unassembled WGS sequence"/>
</dbReference>
<feature type="region of interest" description="Disordered" evidence="1">
    <location>
        <begin position="191"/>
        <end position="234"/>
    </location>
</feature>
<protein>
    <submittedName>
        <fullName evidence="2">Uncharacterized protein</fullName>
    </submittedName>
</protein>
<feature type="compositionally biased region" description="Basic residues" evidence="1">
    <location>
        <begin position="208"/>
        <end position="219"/>
    </location>
</feature>
<accession>A0AAD7B6B4</accession>
<comment type="caution">
    <text evidence="2">The sequence shown here is derived from an EMBL/GenBank/DDBJ whole genome shotgun (WGS) entry which is preliminary data.</text>
</comment>
<sequence length="325" mass="36196">MPRIVTSLLQLQPMSSSASNAAADFEAIRTILEANAEKARLYKEYDSPIQRRKVHLAEVARGMYKVYAFKDQLLLPENKAFCESIFDMRTLHHEIYNPNKTSPFQYPDEYESLAFLTHWIQEERKKKKAAAEAESDDDLEIFLGSDNIPRTTTTPSDDKMVVDDEAKAPAEPGVLPKGLSFKKTKPEKAASVAKAEKAVPVAGPSGSKKSKKSDSKKRKLADDADQEEPHLHPGADRKFIGAVLTELGYGKDITAFLEEAKLVTAMPSDLPDTIPALKKRLYQYMVDLAVVNDRIRADINLRTNYVEDAANLAARLSELEGLANE</sequence>
<evidence type="ECO:0000313" key="3">
    <source>
        <dbReference type="Proteomes" id="UP001221142"/>
    </source>
</evidence>
<dbReference type="AlphaFoldDB" id="A0AAD7B6B4"/>
<keyword evidence="3" id="KW-1185">Reference proteome</keyword>
<name>A0AAD7B6B4_9AGAR</name>
<reference evidence="2" key="1">
    <citation type="submission" date="2023-03" db="EMBL/GenBank/DDBJ databases">
        <title>Massive genome expansion in bonnet fungi (Mycena s.s.) driven by repeated elements and novel gene families across ecological guilds.</title>
        <authorList>
            <consortium name="Lawrence Berkeley National Laboratory"/>
            <person name="Harder C.B."/>
            <person name="Miyauchi S."/>
            <person name="Viragh M."/>
            <person name="Kuo A."/>
            <person name="Thoen E."/>
            <person name="Andreopoulos B."/>
            <person name="Lu D."/>
            <person name="Skrede I."/>
            <person name="Drula E."/>
            <person name="Henrissat B."/>
            <person name="Morin E."/>
            <person name="Kohler A."/>
            <person name="Barry K."/>
            <person name="LaButti K."/>
            <person name="Morin E."/>
            <person name="Salamov A."/>
            <person name="Lipzen A."/>
            <person name="Mereny Z."/>
            <person name="Hegedus B."/>
            <person name="Baldrian P."/>
            <person name="Stursova M."/>
            <person name="Weitz H."/>
            <person name="Taylor A."/>
            <person name="Grigoriev I.V."/>
            <person name="Nagy L.G."/>
            <person name="Martin F."/>
            <person name="Kauserud H."/>
        </authorList>
    </citation>
    <scope>NUCLEOTIDE SEQUENCE</scope>
    <source>
        <strain evidence="2">9284</strain>
    </source>
</reference>
<organism evidence="2 3">
    <name type="scientific">Roridomyces roridus</name>
    <dbReference type="NCBI Taxonomy" id="1738132"/>
    <lineage>
        <taxon>Eukaryota</taxon>
        <taxon>Fungi</taxon>
        <taxon>Dikarya</taxon>
        <taxon>Basidiomycota</taxon>
        <taxon>Agaricomycotina</taxon>
        <taxon>Agaricomycetes</taxon>
        <taxon>Agaricomycetidae</taxon>
        <taxon>Agaricales</taxon>
        <taxon>Marasmiineae</taxon>
        <taxon>Mycenaceae</taxon>
        <taxon>Roridomyces</taxon>
    </lineage>
</organism>
<feature type="region of interest" description="Disordered" evidence="1">
    <location>
        <begin position="140"/>
        <end position="161"/>
    </location>
</feature>
<feature type="compositionally biased region" description="Low complexity" evidence="1">
    <location>
        <begin position="191"/>
        <end position="207"/>
    </location>
</feature>